<dbReference type="Proteomes" id="UP000315010">
    <property type="component" value="Unassembled WGS sequence"/>
</dbReference>
<proteinExistence type="predicted"/>
<evidence type="ECO:0000313" key="3">
    <source>
        <dbReference type="Proteomes" id="UP000315010"/>
    </source>
</evidence>
<dbReference type="SUPFAM" id="SSF53756">
    <property type="entry name" value="UDP-Glycosyltransferase/glycogen phosphorylase"/>
    <property type="match status" value="1"/>
</dbReference>
<dbReference type="OrthoDB" id="232381at2"/>
<evidence type="ECO:0000313" key="2">
    <source>
        <dbReference type="EMBL" id="TWT80125.1"/>
    </source>
</evidence>
<keyword evidence="2" id="KW-0328">Glycosyltransferase</keyword>
<dbReference type="Gene3D" id="3.40.50.2000">
    <property type="entry name" value="Glycogen Phosphorylase B"/>
    <property type="match status" value="2"/>
</dbReference>
<dbReference type="EC" id="2.4.1.345" evidence="2"/>
<accession>A0A5C5YYF5</accession>
<dbReference type="Pfam" id="PF00534">
    <property type="entry name" value="Glycos_transf_1"/>
    <property type="match status" value="1"/>
</dbReference>
<evidence type="ECO:0000259" key="1">
    <source>
        <dbReference type="Pfam" id="PF00534"/>
    </source>
</evidence>
<dbReference type="CDD" id="cd03801">
    <property type="entry name" value="GT4_PimA-like"/>
    <property type="match status" value="1"/>
</dbReference>
<feature type="domain" description="Glycosyl transferase family 1" evidence="1">
    <location>
        <begin position="198"/>
        <end position="366"/>
    </location>
</feature>
<name>A0A5C5YYF5_9BACT</name>
<dbReference type="AlphaFoldDB" id="A0A5C5YYF5"/>
<reference evidence="2 3" key="1">
    <citation type="submission" date="2019-02" db="EMBL/GenBank/DDBJ databases">
        <title>Deep-cultivation of Planctomycetes and their phenomic and genomic characterization uncovers novel biology.</title>
        <authorList>
            <person name="Wiegand S."/>
            <person name="Jogler M."/>
            <person name="Boedeker C."/>
            <person name="Pinto D."/>
            <person name="Vollmers J."/>
            <person name="Rivas-Marin E."/>
            <person name="Kohn T."/>
            <person name="Peeters S.H."/>
            <person name="Heuer A."/>
            <person name="Rast P."/>
            <person name="Oberbeckmann S."/>
            <person name="Bunk B."/>
            <person name="Jeske O."/>
            <person name="Meyerdierks A."/>
            <person name="Storesund J.E."/>
            <person name="Kallscheuer N."/>
            <person name="Luecker S."/>
            <person name="Lage O.M."/>
            <person name="Pohl T."/>
            <person name="Merkel B.J."/>
            <person name="Hornburger P."/>
            <person name="Mueller R.-W."/>
            <person name="Bruemmer F."/>
            <person name="Labrenz M."/>
            <person name="Spormann A.M."/>
            <person name="Op Den Camp H."/>
            <person name="Overmann J."/>
            <person name="Amann R."/>
            <person name="Jetten M.S.M."/>
            <person name="Mascher T."/>
            <person name="Medema M.H."/>
            <person name="Devos D.P."/>
            <person name="Kaster A.-K."/>
            <person name="Ovreas L."/>
            <person name="Rohde M."/>
            <person name="Galperin M.Y."/>
            <person name="Jogler C."/>
        </authorList>
    </citation>
    <scope>NUCLEOTIDE SEQUENCE [LARGE SCALE GENOMIC DNA]</scope>
    <source>
        <strain evidence="2 3">CA13</strain>
    </source>
</reference>
<dbReference type="PANTHER" id="PTHR12526">
    <property type="entry name" value="GLYCOSYLTRANSFERASE"/>
    <property type="match status" value="1"/>
</dbReference>
<gene>
    <name evidence="2" type="primary">pimB_1</name>
    <name evidence="2" type="ORF">CA13_15380</name>
</gene>
<keyword evidence="3" id="KW-1185">Reference proteome</keyword>
<dbReference type="RefSeq" id="WP_146395210.1">
    <property type="nucleotide sequence ID" value="NZ_SJPJ01000001.1"/>
</dbReference>
<dbReference type="GO" id="GO:0043750">
    <property type="term" value="F:phosphatidylinositol alpha-mannosyltransferase activity"/>
    <property type="evidence" value="ECO:0007669"/>
    <property type="project" value="UniProtKB-EC"/>
</dbReference>
<comment type="caution">
    <text evidence="2">The sequence shown here is derived from an EMBL/GenBank/DDBJ whole genome shotgun (WGS) entry which is preliminary data.</text>
</comment>
<sequence>MPDNCQLSSPILLVESYPQVIAGQQRTMMSLLSHAAAAGVSPTVLLPGGGLFTDRLAADGWDTCVVPYPESLGRYGGAIYRDGIGKRAAVVRDVGRYVMSLRRELKRIRPAAVFCNDMRGLLTVGVAAKSLGIPNITWDKLDKPHGILDWFQLPLVKRNPIISGPVAGKYPAWQRRWYKDRISIVPDGVDFEKYQGVEPIRESLGLAEQEVVFGIVGTVTQRKGHDLLFAALDDVANQHPNTKLLVIGSWTDTAEDRTFYETLPERDRSSIQFLGRRDDIAALMQSIDVLVIPSRFEGLGLVILEAMACGKPVIGSRVGGIAETVVDGVTGLLFENEDIAGLRDAMLRLVDDPALRRQMGAAGRERARIHYNRSEKMMQIWELVGEVSRKK</sequence>
<protein>
    <submittedName>
        <fullName evidence="2">GDP-mannose-dependent alpha-(1-6)-phosphatidylinositol monomannoside mannosyltransferase</fullName>
        <ecNumber evidence="2">2.4.1.345</ecNumber>
    </submittedName>
</protein>
<keyword evidence="2" id="KW-0808">Transferase</keyword>
<dbReference type="InterPro" id="IPR001296">
    <property type="entry name" value="Glyco_trans_1"/>
</dbReference>
<organism evidence="2 3">
    <name type="scientific">Novipirellula herctigrandis</name>
    <dbReference type="NCBI Taxonomy" id="2527986"/>
    <lineage>
        <taxon>Bacteria</taxon>
        <taxon>Pseudomonadati</taxon>
        <taxon>Planctomycetota</taxon>
        <taxon>Planctomycetia</taxon>
        <taxon>Pirellulales</taxon>
        <taxon>Pirellulaceae</taxon>
        <taxon>Novipirellula</taxon>
    </lineage>
</organism>
<dbReference type="EMBL" id="SJPJ01000001">
    <property type="protein sequence ID" value="TWT80125.1"/>
    <property type="molecule type" value="Genomic_DNA"/>
</dbReference>